<evidence type="ECO:0000256" key="1">
    <source>
        <dbReference type="ARBA" id="ARBA00022737"/>
    </source>
</evidence>
<dbReference type="InterPro" id="IPR046960">
    <property type="entry name" value="PPR_At4g14850-like_plant"/>
</dbReference>
<reference evidence="2" key="2">
    <citation type="submission" date="2023-02" db="EMBL/GenBank/DDBJ databases">
        <authorList>
            <person name="Swenson N.G."/>
            <person name="Wegrzyn J.L."/>
            <person name="Mcevoy S.L."/>
        </authorList>
    </citation>
    <scope>NUCLEOTIDE SEQUENCE</scope>
    <source>
        <strain evidence="2">91603</strain>
        <tissue evidence="2">Leaf</tissue>
    </source>
</reference>
<evidence type="ECO:0008006" key="4">
    <source>
        <dbReference type="Google" id="ProtNLM"/>
    </source>
</evidence>
<organism evidence="2 3">
    <name type="scientific">Acer negundo</name>
    <name type="common">Box elder</name>
    <dbReference type="NCBI Taxonomy" id="4023"/>
    <lineage>
        <taxon>Eukaryota</taxon>
        <taxon>Viridiplantae</taxon>
        <taxon>Streptophyta</taxon>
        <taxon>Embryophyta</taxon>
        <taxon>Tracheophyta</taxon>
        <taxon>Spermatophyta</taxon>
        <taxon>Magnoliopsida</taxon>
        <taxon>eudicotyledons</taxon>
        <taxon>Gunneridae</taxon>
        <taxon>Pentapetalae</taxon>
        <taxon>rosids</taxon>
        <taxon>malvids</taxon>
        <taxon>Sapindales</taxon>
        <taxon>Sapindaceae</taxon>
        <taxon>Hippocastanoideae</taxon>
        <taxon>Acereae</taxon>
        <taxon>Acer</taxon>
    </lineage>
</organism>
<accession>A0AAD5INI3</accession>
<name>A0AAD5INI3_ACENE</name>
<gene>
    <name evidence="2" type="ORF">LWI28_021756</name>
</gene>
<protein>
    <recommendedName>
        <fullName evidence="4">Pentatricopeptide repeat-containing protein</fullName>
    </recommendedName>
</protein>
<dbReference type="InterPro" id="IPR011990">
    <property type="entry name" value="TPR-like_helical_dom_sf"/>
</dbReference>
<dbReference type="Pfam" id="PF01535">
    <property type="entry name" value="PPR"/>
    <property type="match status" value="1"/>
</dbReference>
<dbReference type="PANTHER" id="PTHR47926:SF371">
    <property type="entry name" value="TETRATRICOPEPTIDE REPEAT-LIKE SUPERFAMILY PROTEIN"/>
    <property type="match status" value="1"/>
</dbReference>
<dbReference type="InterPro" id="IPR002885">
    <property type="entry name" value="PPR_rpt"/>
</dbReference>
<keyword evidence="1" id="KW-0677">Repeat</keyword>
<evidence type="ECO:0000313" key="3">
    <source>
        <dbReference type="Proteomes" id="UP001064489"/>
    </source>
</evidence>
<sequence length="172" mass="19400">MAYARKVFDRIPDPNNSSWNAVFKGYAQSEFHREVVLFYRMKKLDVSPNCFTFPILLKSCWKICTFREGDEVHCFVIKSGFGANAFVGTALIELYSSGRAIEAAYKVFGERVERNVVAWTTNAMINGYILCGDIASVRLAPERDVVLWNTMVVGCIELGNMSCLGTRCWVVV</sequence>
<dbReference type="EMBL" id="JAJSOW010000104">
    <property type="protein sequence ID" value="KAI9170052.1"/>
    <property type="molecule type" value="Genomic_DNA"/>
</dbReference>
<dbReference type="Proteomes" id="UP001064489">
    <property type="component" value="Chromosome 7"/>
</dbReference>
<dbReference type="GO" id="GO:0009451">
    <property type="term" value="P:RNA modification"/>
    <property type="evidence" value="ECO:0007669"/>
    <property type="project" value="InterPro"/>
</dbReference>
<dbReference type="AlphaFoldDB" id="A0AAD5INI3"/>
<keyword evidence="3" id="KW-1185">Reference proteome</keyword>
<comment type="caution">
    <text evidence="2">The sequence shown here is derived from an EMBL/GenBank/DDBJ whole genome shotgun (WGS) entry which is preliminary data.</text>
</comment>
<reference evidence="2" key="1">
    <citation type="journal article" date="2022" name="Plant J.">
        <title>Strategies of tolerance reflected in two North American maple genomes.</title>
        <authorList>
            <person name="McEvoy S.L."/>
            <person name="Sezen U.U."/>
            <person name="Trouern-Trend A."/>
            <person name="McMahon S.M."/>
            <person name="Schaberg P.G."/>
            <person name="Yang J."/>
            <person name="Wegrzyn J.L."/>
            <person name="Swenson N.G."/>
        </authorList>
    </citation>
    <scope>NUCLEOTIDE SEQUENCE</scope>
    <source>
        <strain evidence="2">91603</strain>
    </source>
</reference>
<evidence type="ECO:0000313" key="2">
    <source>
        <dbReference type="EMBL" id="KAI9170052.1"/>
    </source>
</evidence>
<dbReference type="Gene3D" id="1.25.40.10">
    <property type="entry name" value="Tetratricopeptide repeat domain"/>
    <property type="match status" value="2"/>
</dbReference>
<dbReference type="GO" id="GO:0003723">
    <property type="term" value="F:RNA binding"/>
    <property type="evidence" value="ECO:0007669"/>
    <property type="project" value="InterPro"/>
</dbReference>
<proteinExistence type="predicted"/>
<dbReference type="PANTHER" id="PTHR47926">
    <property type="entry name" value="PENTATRICOPEPTIDE REPEAT-CONTAINING PROTEIN"/>
    <property type="match status" value="1"/>
</dbReference>